<evidence type="ECO:0000256" key="1">
    <source>
        <dbReference type="ARBA" id="ARBA00022559"/>
    </source>
</evidence>
<dbReference type="Gene3D" id="3.40.30.10">
    <property type="entry name" value="Glutaredoxin"/>
    <property type="match status" value="1"/>
</dbReference>
<keyword evidence="4" id="KW-1015">Disulfide bond</keyword>
<keyword evidence="3 7" id="KW-0560">Oxidoreductase</keyword>
<keyword evidence="2" id="KW-0049">Antioxidant</keyword>
<dbReference type="EMBL" id="CP032096">
    <property type="protein sequence ID" value="QBZ83351.1"/>
    <property type="molecule type" value="Genomic_DNA"/>
</dbReference>
<dbReference type="GO" id="GO:0045454">
    <property type="term" value="P:cell redox homeostasis"/>
    <property type="evidence" value="ECO:0007669"/>
    <property type="project" value="TreeGrafter"/>
</dbReference>
<dbReference type="CDD" id="cd03017">
    <property type="entry name" value="PRX_BCP"/>
    <property type="match status" value="1"/>
</dbReference>
<dbReference type="PROSITE" id="PS51352">
    <property type="entry name" value="THIOREDOXIN_2"/>
    <property type="match status" value="1"/>
</dbReference>
<gene>
    <name evidence="7" type="primary">bcp_2</name>
    <name evidence="7" type="ORF">GHNINEIG_01403</name>
</gene>
<evidence type="ECO:0000313" key="7">
    <source>
        <dbReference type="EMBL" id="QBZ83351.1"/>
    </source>
</evidence>
<sequence length="198" mass="21966">MKDLHKLPDDLPVPVDDGACDHLLDSIVPSVALKGVSDTIIDLSSIEGMVVIFFYPMNGRPDSPPMIGWNDIPGARGCTPQSCSFRDNYSQLEKLGVKLFGVSSQPLKDQKEASARLNLPFELLNDSQLELTRAMNLPTFEYELSTYIKRITIISEDGVIKKTFYPVFPPDKNVSDVIEWFEHNNALQPTPKGGAAEL</sequence>
<evidence type="ECO:0000313" key="8">
    <source>
        <dbReference type="Proteomes" id="UP000296201"/>
    </source>
</evidence>
<keyword evidence="5" id="KW-0676">Redox-active center</keyword>
<dbReference type="OrthoDB" id="5296483at2"/>
<dbReference type="PANTHER" id="PTHR42801">
    <property type="entry name" value="THIOREDOXIN-DEPENDENT PEROXIDE REDUCTASE"/>
    <property type="match status" value="1"/>
</dbReference>
<evidence type="ECO:0000256" key="3">
    <source>
        <dbReference type="ARBA" id="ARBA00023002"/>
    </source>
</evidence>
<dbReference type="GO" id="GO:0034599">
    <property type="term" value="P:cellular response to oxidative stress"/>
    <property type="evidence" value="ECO:0007669"/>
    <property type="project" value="TreeGrafter"/>
</dbReference>
<dbReference type="EC" id="1.11.1.15" evidence="7"/>
<dbReference type="InterPro" id="IPR013766">
    <property type="entry name" value="Thioredoxin_domain"/>
</dbReference>
<evidence type="ECO:0000256" key="4">
    <source>
        <dbReference type="ARBA" id="ARBA00023157"/>
    </source>
</evidence>
<organism evidence="7 8">
    <name type="scientific">Hydrogenovibrio crunogenus</name>
    <dbReference type="NCBI Taxonomy" id="39765"/>
    <lineage>
        <taxon>Bacteria</taxon>
        <taxon>Pseudomonadati</taxon>
        <taxon>Pseudomonadota</taxon>
        <taxon>Gammaproteobacteria</taxon>
        <taxon>Thiotrichales</taxon>
        <taxon>Piscirickettsiaceae</taxon>
        <taxon>Hydrogenovibrio</taxon>
    </lineage>
</organism>
<dbReference type="AlphaFoldDB" id="A0A4P7NZR0"/>
<proteinExistence type="predicted"/>
<keyword evidence="8" id="KW-1185">Reference proteome</keyword>
<dbReference type="GO" id="GO:0005737">
    <property type="term" value="C:cytoplasm"/>
    <property type="evidence" value="ECO:0007669"/>
    <property type="project" value="TreeGrafter"/>
</dbReference>
<accession>A0A4P7NZR0</accession>
<keyword evidence="1 7" id="KW-0575">Peroxidase</keyword>
<dbReference type="GO" id="GO:0008379">
    <property type="term" value="F:thioredoxin peroxidase activity"/>
    <property type="evidence" value="ECO:0007669"/>
    <property type="project" value="TreeGrafter"/>
</dbReference>
<reference evidence="7 8" key="1">
    <citation type="submission" date="2018-08" db="EMBL/GenBank/DDBJ databases">
        <title>Horizontal acquisition of hydrogen conversion ability and other habitat adaptations in Hydrogenovibrio crunogenus strains.</title>
        <authorList>
            <person name="Gonnella G."/>
            <person name="Adam N."/>
            <person name="Perner M."/>
        </authorList>
    </citation>
    <scope>NUCLEOTIDE SEQUENCE [LARGE SCALE GENOMIC DNA]</scope>
    <source>
        <strain evidence="7 8">SP-41</strain>
    </source>
</reference>
<evidence type="ECO:0000256" key="2">
    <source>
        <dbReference type="ARBA" id="ARBA00022862"/>
    </source>
</evidence>
<dbReference type="Pfam" id="PF08534">
    <property type="entry name" value="Redoxin"/>
    <property type="match status" value="1"/>
</dbReference>
<dbReference type="InterPro" id="IPR013740">
    <property type="entry name" value="Redoxin"/>
</dbReference>
<evidence type="ECO:0000256" key="5">
    <source>
        <dbReference type="ARBA" id="ARBA00023284"/>
    </source>
</evidence>
<dbReference type="InterPro" id="IPR036249">
    <property type="entry name" value="Thioredoxin-like_sf"/>
</dbReference>
<dbReference type="InterPro" id="IPR050924">
    <property type="entry name" value="Peroxiredoxin_BCP/PrxQ"/>
</dbReference>
<dbReference type="Proteomes" id="UP000296201">
    <property type="component" value="Chromosome"/>
</dbReference>
<protein>
    <submittedName>
        <fullName evidence="7">Peroxiredoxin bcp</fullName>
        <ecNumber evidence="7">1.11.1.15</ecNumber>
    </submittedName>
</protein>
<dbReference type="SUPFAM" id="SSF52833">
    <property type="entry name" value="Thioredoxin-like"/>
    <property type="match status" value="1"/>
</dbReference>
<evidence type="ECO:0000259" key="6">
    <source>
        <dbReference type="PROSITE" id="PS51352"/>
    </source>
</evidence>
<feature type="domain" description="Thioredoxin" evidence="6">
    <location>
        <begin position="22"/>
        <end position="186"/>
    </location>
</feature>
<name>A0A4P7NZR0_9GAMM</name>
<dbReference type="RefSeq" id="WP_135795982.1">
    <property type="nucleotide sequence ID" value="NZ_CP032096.1"/>
</dbReference>
<dbReference type="PANTHER" id="PTHR42801:SF21">
    <property type="entry name" value="BCPB PROTEIN"/>
    <property type="match status" value="1"/>
</dbReference>